<gene>
    <name evidence="1" type="ORF">HNQ72_005473</name>
</gene>
<reference evidence="1 2" key="1">
    <citation type="submission" date="2020-08" db="EMBL/GenBank/DDBJ databases">
        <title>Genomic Encyclopedia of Type Strains, Phase IV (KMG-IV): sequencing the most valuable type-strain genomes for metagenomic binning, comparative biology and taxonomic classification.</title>
        <authorList>
            <person name="Goeker M."/>
        </authorList>
    </citation>
    <scope>NUCLEOTIDE SEQUENCE [LARGE SCALE GENOMIC DNA]</scope>
    <source>
        <strain evidence="1 2">DSM 100734</strain>
    </source>
</reference>
<keyword evidence="2" id="KW-1185">Reference proteome</keyword>
<organism evidence="1 2">
    <name type="scientific">Rhizobium wenxiniae</name>
    <dbReference type="NCBI Taxonomy" id="1737357"/>
    <lineage>
        <taxon>Bacteria</taxon>
        <taxon>Pseudomonadati</taxon>
        <taxon>Pseudomonadota</taxon>
        <taxon>Alphaproteobacteria</taxon>
        <taxon>Hyphomicrobiales</taxon>
        <taxon>Rhizobiaceae</taxon>
        <taxon>Rhizobium/Agrobacterium group</taxon>
        <taxon>Rhizobium</taxon>
    </lineage>
</organism>
<sequence>MVDYKKNVESNQIMPQLIQPTVSGHGFTQRRYCVVSFSKKIEYCGG</sequence>
<evidence type="ECO:0000313" key="1">
    <source>
        <dbReference type="EMBL" id="MBB6165625.1"/>
    </source>
</evidence>
<accession>A0A7X0D2I0</accession>
<comment type="caution">
    <text evidence="1">The sequence shown here is derived from an EMBL/GenBank/DDBJ whole genome shotgun (WGS) entry which is preliminary data.</text>
</comment>
<proteinExistence type="predicted"/>
<name>A0A7X0D2I0_9HYPH</name>
<protein>
    <submittedName>
        <fullName evidence="1">Uncharacterized protein</fullName>
    </submittedName>
</protein>
<dbReference type="AlphaFoldDB" id="A0A7X0D2I0"/>
<evidence type="ECO:0000313" key="2">
    <source>
        <dbReference type="Proteomes" id="UP000547879"/>
    </source>
</evidence>
<dbReference type="EMBL" id="JACHEG010000010">
    <property type="protein sequence ID" value="MBB6165625.1"/>
    <property type="molecule type" value="Genomic_DNA"/>
</dbReference>
<dbReference type="Proteomes" id="UP000547879">
    <property type="component" value="Unassembled WGS sequence"/>
</dbReference>